<protein>
    <recommendedName>
        <fullName evidence="8">Cytochrome P450</fullName>
    </recommendedName>
</protein>
<keyword evidence="5" id="KW-1133">Transmembrane helix</keyword>
<dbReference type="PRINTS" id="PR00463">
    <property type="entry name" value="EP450I"/>
</dbReference>
<evidence type="ECO:0008006" key="8">
    <source>
        <dbReference type="Google" id="ProtNLM"/>
    </source>
</evidence>
<comment type="caution">
    <text evidence="6">The sequence shown here is derived from an EMBL/GenBank/DDBJ whole genome shotgun (WGS) entry which is preliminary data.</text>
</comment>
<comment type="cofactor">
    <cofactor evidence="1">
        <name>heme</name>
        <dbReference type="ChEBI" id="CHEBI:30413"/>
    </cofactor>
</comment>
<keyword evidence="4" id="KW-0560">Oxidoreductase</keyword>
<evidence type="ECO:0000256" key="4">
    <source>
        <dbReference type="RuleBase" id="RU000461"/>
    </source>
</evidence>
<dbReference type="Gene3D" id="1.10.630.10">
    <property type="entry name" value="Cytochrome P450"/>
    <property type="match status" value="1"/>
</dbReference>
<dbReference type="SUPFAM" id="SSF48264">
    <property type="entry name" value="Cytochrome P450"/>
    <property type="match status" value="1"/>
</dbReference>
<dbReference type="PRINTS" id="PR00385">
    <property type="entry name" value="P450"/>
</dbReference>
<organism evidence="6 7">
    <name type="scientific">Diplodia intermedia</name>
    <dbReference type="NCBI Taxonomy" id="856260"/>
    <lineage>
        <taxon>Eukaryota</taxon>
        <taxon>Fungi</taxon>
        <taxon>Dikarya</taxon>
        <taxon>Ascomycota</taxon>
        <taxon>Pezizomycotina</taxon>
        <taxon>Dothideomycetes</taxon>
        <taxon>Dothideomycetes incertae sedis</taxon>
        <taxon>Botryosphaeriales</taxon>
        <taxon>Botryosphaeriaceae</taxon>
        <taxon>Diplodia</taxon>
    </lineage>
</organism>
<dbReference type="PANTHER" id="PTHR24305">
    <property type="entry name" value="CYTOCHROME P450"/>
    <property type="match status" value="1"/>
</dbReference>
<reference evidence="6 7" key="1">
    <citation type="journal article" date="2023" name="Plant Dis.">
        <title>First Report of Diplodia intermedia Causing Canker and Dieback Diseases on Apple Trees in Canada.</title>
        <authorList>
            <person name="Ellouze W."/>
            <person name="Ilyukhin E."/>
            <person name="Sulman M."/>
            <person name="Ali S."/>
        </authorList>
    </citation>
    <scope>NUCLEOTIDE SEQUENCE [LARGE SCALE GENOMIC DNA]</scope>
    <source>
        <strain evidence="6 7">M45-28</strain>
    </source>
</reference>
<dbReference type="EMBL" id="JAKEKT020000094">
    <property type="protein sequence ID" value="KAL1636983.1"/>
    <property type="molecule type" value="Genomic_DNA"/>
</dbReference>
<keyword evidence="5" id="KW-0812">Transmembrane</keyword>
<keyword evidence="3 4" id="KW-0408">Iron</keyword>
<dbReference type="InterPro" id="IPR050121">
    <property type="entry name" value="Cytochrome_P450_monoxygenase"/>
</dbReference>
<evidence type="ECO:0000256" key="1">
    <source>
        <dbReference type="ARBA" id="ARBA00001971"/>
    </source>
</evidence>
<feature type="transmembrane region" description="Helical" evidence="5">
    <location>
        <begin position="13"/>
        <end position="35"/>
    </location>
</feature>
<dbReference type="CDD" id="cd11062">
    <property type="entry name" value="CYP58-like"/>
    <property type="match status" value="1"/>
</dbReference>
<keyword evidence="4" id="KW-0503">Monooxygenase</keyword>
<sequence>MAVDMSVLSDYRILAAPAILYTVFRALQAVYRLYFHPLAKFRGPRAAGISSSWLDKVAYAGNPEEVFEKLHEELDTRALRIAPNELHISDVNLYKVIYNQAKPFPKHPDFYKQFNTPHTLTTENDERVHKELRKLLNPLFSRAGYTKLEPVVLEKIYAMGAKIKRIAPAGPINMDNASRCMTADIISEFAFGQSFNLIDESPNSFDSTILDALNQGSRGVTELYHHDFLRFAAHFFPRAVTGLFNPTIKALAQILNLAASCVEAHKQRSKTASHPVIFDNLASVSLQIQNNQALEMLIAGSDTTAQTITMALHYILGNPRIKDKLTAVAHEIVKDPATLPTFTELDQNEYLPNQRAVVKEALRMAMPVPGMLRRVVPKTSTPFSVDGQVVPPGTVVGMSAYTMHYCTDVWGADAKEFNPDRWLGSKAAGMETYFATFSKGARSCIGMNVAQAEVTMALAYLFRAFRMELKPSVMKYEDMFTTRMVDCGVMVNFEPL</sequence>
<keyword evidence="4" id="KW-0349">Heme</keyword>
<dbReference type="InterPro" id="IPR036396">
    <property type="entry name" value="Cyt_P450_sf"/>
</dbReference>
<dbReference type="PROSITE" id="PS00086">
    <property type="entry name" value="CYTOCHROME_P450"/>
    <property type="match status" value="1"/>
</dbReference>
<comment type="similarity">
    <text evidence="4">Belongs to the cytochrome P450 family.</text>
</comment>
<dbReference type="Pfam" id="PF00067">
    <property type="entry name" value="p450"/>
    <property type="match status" value="1"/>
</dbReference>
<evidence type="ECO:0000256" key="2">
    <source>
        <dbReference type="ARBA" id="ARBA00022723"/>
    </source>
</evidence>
<dbReference type="InterPro" id="IPR002401">
    <property type="entry name" value="Cyt_P450_E_grp-I"/>
</dbReference>
<gene>
    <name evidence="6" type="ORF">SLS58_009509</name>
</gene>
<keyword evidence="7" id="KW-1185">Reference proteome</keyword>
<dbReference type="PANTHER" id="PTHR24305:SF234">
    <property type="entry name" value="CYTOCHROME P450"/>
    <property type="match status" value="1"/>
</dbReference>
<evidence type="ECO:0000256" key="3">
    <source>
        <dbReference type="ARBA" id="ARBA00023004"/>
    </source>
</evidence>
<name>A0ABR3TBP4_9PEZI</name>
<dbReference type="InterPro" id="IPR001128">
    <property type="entry name" value="Cyt_P450"/>
</dbReference>
<dbReference type="InterPro" id="IPR017972">
    <property type="entry name" value="Cyt_P450_CS"/>
</dbReference>
<accession>A0ABR3TBP4</accession>
<evidence type="ECO:0000313" key="6">
    <source>
        <dbReference type="EMBL" id="KAL1636983.1"/>
    </source>
</evidence>
<evidence type="ECO:0000256" key="5">
    <source>
        <dbReference type="SAM" id="Phobius"/>
    </source>
</evidence>
<keyword evidence="5" id="KW-0472">Membrane</keyword>
<keyword evidence="2 4" id="KW-0479">Metal-binding</keyword>
<dbReference type="Proteomes" id="UP001521184">
    <property type="component" value="Unassembled WGS sequence"/>
</dbReference>
<proteinExistence type="inferred from homology"/>
<evidence type="ECO:0000313" key="7">
    <source>
        <dbReference type="Proteomes" id="UP001521184"/>
    </source>
</evidence>